<feature type="domain" description="Metallo-beta-lactamase" evidence="2">
    <location>
        <begin position="5"/>
        <end position="172"/>
    </location>
</feature>
<reference evidence="4" key="1">
    <citation type="journal article" date="2019" name="Int. J. Syst. Evol. Microbiol.">
        <title>The Global Catalogue of Microorganisms (GCM) 10K type strain sequencing project: providing services to taxonomists for standard genome sequencing and annotation.</title>
        <authorList>
            <consortium name="The Broad Institute Genomics Platform"/>
            <consortium name="The Broad Institute Genome Sequencing Center for Infectious Disease"/>
            <person name="Wu L."/>
            <person name="Ma J."/>
        </authorList>
    </citation>
    <scope>NUCLEOTIDE SEQUENCE [LARGE SCALE GENOMIC DNA]</scope>
    <source>
        <strain evidence="4">CGMCC 4.7237</strain>
    </source>
</reference>
<dbReference type="PANTHER" id="PTHR43546:SF3">
    <property type="entry name" value="UPF0173 METAL-DEPENDENT HYDROLASE MJ1163"/>
    <property type="match status" value="1"/>
</dbReference>
<dbReference type="SMART" id="SM00849">
    <property type="entry name" value="Lactamase_B"/>
    <property type="match status" value="1"/>
</dbReference>
<name>A0ABV8HUJ2_9ACTN</name>
<dbReference type="EMBL" id="JBHSBB010000026">
    <property type="protein sequence ID" value="MFC4035376.1"/>
    <property type="molecule type" value="Genomic_DNA"/>
</dbReference>
<evidence type="ECO:0000259" key="2">
    <source>
        <dbReference type="SMART" id="SM00849"/>
    </source>
</evidence>
<protein>
    <submittedName>
        <fullName evidence="3">MBL fold metallo-hydrolase</fullName>
    </submittedName>
</protein>
<evidence type="ECO:0000313" key="4">
    <source>
        <dbReference type="Proteomes" id="UP001595765"/>
    </source>
</evidence>
<organism evidence="3 4">
    <name type="scientific">Streptomyces polygonati</name>
    <dbReference type="NCBI Taxonomy" id="1617087"/>
    <lineage>
        <taxon>Bacteria</taxon>
        <taxon>Bacillati</taxon>
        <taxon>Actinomycetota</taxon>
        <taxon>Actinomycetes</taxon>
        <taxon>Kitasatosporales</taxon>
        <taxon>Streptomycetaceae</taxon>
        <taxon>Streptomyces</taxon>
    </lineage>
</organism>
<dbReference type="RefSeq" id="WP_386435229.1">
    <property type="nucleotide sequence ID" value="NZ_JBHSBB010000026.1"/>
</dbReference>
<dbReference type="PANTHER" id="PTHR43546">
    <property type="entry name" value="UPF0173 METAL-DEPENDENT HYDROLASE MJ1163-RELATED"/>
    <property type="match status" value="1"/>
</dbReference>
<evidence type="ECO:0000313" key="3">
    <source>
        <dbReference type="EMBL" id="MFC4035376.1"/>
    </source>
</evidence>
<dbReference type="Gene3D" id="3.60.15.10">
    <property type="entry name" value="Ribonuclease Z/Hydroxyacylglutathione hydrolase-like"/>
    <property type="match status" value="1"/>
</dbReference>
<dbReference type="Pfam" id="PF13483">
    <property type="entry name" value="Lactamase_B_3"/>
    <property type="match status" value="1"/>
</dbReference>
<accession>A0ABV8HUJ2</accession>
<dbReference type="InterPro" id="IPR001279">
    <property type="entry name" value="Metallo-B-lactamas"/>
</dbReference>
<keyword evidence="4" id="KW-1185">Reference proteome</keyword>
<evidence type="ECO:0000256" key="1">
    <source>
        <dbReference type="SAM" id="MobiDB-lite"/>
    </source>
</evidence>
<sequence length="220" mass="23527">MTLLGHSCVRVEHAGATLVVDPGCFSDPAALDGADAVLITHQHDDHLDETRLRAFAADRPHLEVWTTHDTADKLGDLGKRVHAVTHGQEFSAAGVAVAVFGDTHARVHPSLGQVDNIGFLFEGHLFHPGDALTVPDAPVTELLVPVAAPWVKLAEVADYVEAVGPDRAYLIHGALLSEVGLNLYHRVLSTLTGAPERRELNASDSGHHVDTDDASRVPRP</sequence>
<dbReference type="InterPro" id="IPR036866">
    <property type="entry name" value="RibonucZ/Hydroxyglut_hydro"/>
</dbReference>
<dbReference type="SUPFAM" id="SSF56281">
    <property type="entry name" value="Metallo-hydrolase/oxidoreductase"/>
    <property type="match status" value="1"/>
</dbReference>
<gene>
    <name evidence="3" type="ORF">ACFO3J_28475</name>
</gene>
<proteinExistence type="predicted"/>
<feature type="region of interest" description="Disordered" evidence="1">
    <location>
        <begin position="198"/>
        <end position="220"/>
    </location>
</feature>
<comment type="caution">
    <text evidence="3">The sequence shown here is derived from an EMBL/GenBank/DDBJ whole genome shotgun (WGS) entry which is preliminary data.</text>
</comment>
<dbReference type="InterPro" id="IPR050114">
    <property type="entry name" value="UPF0173_UPF0282_UlaG_hydrolase"/>
</dbReference>
<dbReference type="Proteomes" id="UP001595765">
    <property type="component" value="Unassembled WGS sequence"/>
</dbReference>